<evidence type="ECO:0000313" key="1">
    <source>
        <dbReference type="EMBL" id="MBE6501557.1"/>
    </source>
</evidence>
<reference evidence="1" key="1">
    <citation type="submission" date="2019-04" db="EMBL/GenBank/DDBJ databases">
        <title>Evolution of Biomass-Degrading Anaerobic Consortia Revealed by Metagenomics.</title>
        <authorList>
            <person name="Peng X."/>
        </authorList>
    </citation>
    <scope>NUCLEOTIDE SEQUENCE</scope>
    <source>
        <strain evidence="1">SIG18</strain>
    </source>
</reference>
<dbReference type="Pfam" id="PF13484">
    <property type="entry name" value="Fer4_16"/>
    <property type="match status" value="1"/>
</dbReference>
<dbReference type="PANTHER" id="PTHR42827:SF1">
    <property type="entry name" value="IRON-SULFUR CLUSTER-BINDING PROTEIN"/>
    <property type="match status" value="1"/>
</dbReference>
<proteinExistence type="predicted"/>
<gene>
    <name evidence="1" type="ORF">E7Z79_03850</name>
</gene>
<dbReference type="SUPFAM" id="SSF54862">
    <property type="entry name" value="4Fe-4S ferredoxins"/>
    <property type="match status" value="1"/>
</dbReference>
<sequence>MTRYLSMDLSTKLKGYLKKKGASEVGFADITNFTPKPGLTSGVIFYIAYPKEIIRNMQNAPTQEYLEELISLNTRLDALGMTCEEFLIDDGYDAYAQTKKRLGTDFGEFNSFELPHKTIATRAGLGWIGKSALFTTLKFGSALRMSSVLTNAPLDYGTPILKSKCGKCESCKDACLGGAISGKEWNYKLKRNDFYDDRKCEKYALKVSEENLGKADTVCGKCIFACPHTQRYIKRL</sequence>
<organism evidence="1 2">
    <name type="scientific">Methanobrevibacter thaueri</name>
    <dbReference type="NCBI Taxonomy" id="190975"/>
    <lineage>
        <taxon>Archaea</taxon>
        <taxon>Methanobacteriati</taxon>
        <taxon>Methanobacteriota</taxon>
        <taxon>Methanomada group</taxon>
        <taxon>Methanobacteria</taxon>
        <taxon>Methanobacteriales</taxon>
        <taxon>Methanobacteriaceae</taxon>
        <taxon>Methanobrevibacter</taxon>
    </lineage>
</organism>
<dbReference type="PANTHER" id="PTHR42827">
    <property type="entry name" value="IRON-SULFUR CLUSTER-BINDING PROTEIN-RELATED"/>
    <property type="match status" value="1"/>
</dbReference>
<dbReference type="RefSeq" id="WP_303738659.1">
    <property type="nucleotide sequence ID" value="NZ_SUTK01000012.1"/>
</dbReference>
<comment type="caution">
    <text evidence="1">The sequence shown here is derived from an EMBL/GenBank/DDBJ whole genome shotgun (WGS) entry which is preliminary data.</text>
</comment>
<dbReference type="AlphaFoldDB" id="A0A8T3VC72"/>
<accession>A0A8T3VC72</accession>
<name>A0A8T3VC72_9EURY</name>
<dbReference type="Proteomes" id="UP000783037">
    <property type="component" value="Unassembled WGS sequence"/>
</dbReference>
<dbReference type="EMBL" id="SUTK01000012">
    <property type="protein sequence ID" value="MBE6501557.1"/>
    <property type="molecule type" value="Genomic_DNA"/>
</dbReference>
<evidence type="ECO:0000313" key="2">
    <source>
        <dbReference type="Proteomes" id="UP000783037"/>
    </source>
</evidence>
<protein>
    <submittedName>
        <fullName evidence="1">Epoxyqueuosine reductase</fullName>
    </submittedName>
</protein>